<accession>A0A0D6M5G6</accession>
<feature type="domain" description="BAG" evidence="1">
    <location>
        <begin position="173"/>
        <end position="259"/>
    </location>
</feature>
<protein>
    <submittedName>
        <fullName evidence="2">BAG domain protein</fullName>
    </submittedName>
</protein>
<dbReference type="SMART" id="SM00264">
    <property type="entry name" value="BAG"/>
    <property type="match status" value="1"/>
</dbReference>
<dbReference type="EMBL" id="KE124912">
    <property type="protein sequence ID" value="EPB75152.1"/>
    <property type="molecule type" value="Genomic_DNA"/>
</dbReference>
<dbReference type="AlphaFoldDB" id="A0A0D6M5G6"/>
<dbReference type="InterPro" id="IPR036533">
    <property type="entry name" value="BAG_dom_sf"/>
</dbReference>
<gene>
    <name evidence="2" type="ORF">ANCCEY_05723</name>
</gene>
<organism evidence="2 3">
    <name type="scientific">Ancylostoma ceylanicum</name>
    <dbReference type="NCBI Taxonomy" id="53326"/>
    <lineage>
        <taxon>Eukaryota</taxon>
        <taxon>Metazoa</taxon>
        <taxon>Ecdysozoa</taxon>
        <taxon>Nematoda</taxon>
        <taxon>Chromadorea</taxon>
        <taxon>Rhabditida</taxon>
        <taxon>Rhabditina</taxon>
        <taxon>Rhabditomorpha</taxon>
        <taxon>Strongyloidea</taxon>
        <taxon>Ancylostomatidae</taxon>
        <taxon>Ancylostomatinae</taxon>
        <taxon>Ancylostoma</taxon>
    </lineage>
</organism>
<evidence type="ECO:0000313" key="3">
    <source>
        <dbReference type="Proteomes" id="UP000054495"/>
    </source>
</evidence>
<keyword evidence="3" id="KW-1185">Reference proteome</keyword>
<dbReference type="PROSITE" id="PS51035">
    <property type="entry name" value="BAG"/>
    <property type="match status" value="1"/>
</dbReference>
<dbReference type="Gene3D" id="1.20.58.120">
    <property type="entry name" value="BAG domain"/>
    <property type="match status" value="1"/>
</dbReference>
<proteinExistence type="predicted"/>
<evidence type="ECO:0000313" key="2">
    <source>
        <dbReference type="EMBL" id="EPB75152.1"/>
    </source>
</evidence>
<evidence type="ECO:0000259" key="1">
    <source>
        <dbReference type="PROSITE" id="PS51035"/>
    </source>
</evidence>
<dbReference type="SUPFAM" id="SSF63491">
    <property type="entry name" value="BAG domain"/>
    <property type="match status" value="1"/>
</dbReference>
<reference evidence="2 3" key="1">
    <citation type="submission" date="2013-05" db="EMBL/GenBank/DDBJ databases">
        <title>Draft genome of the parasitic nematode Anyclostoma ceylanicum.</title>
        <authorList>
            <person name="Mitreva M."/>
        </authorList>
    </citation>
    <scope>NUCLEOTIDE SEQUENCE [LARGE SCALE GENOMIC DNA]</scope>
</reference>
<dbReference type="InterPro" id="IPR003103">
    <property type="entry name" value="BAG_domain"/>
</dbReference>
<sequence length="275" mass="31313">MNVKVSVGSKSFMVEIGDGDGMVSTMEQLRARISEEANIGPSCMKIIHRDRKLQDAFVNLEIGCLSNGGVKRDPITMMLEFWLLPPTNGVVHWKRINKLDDFGGVFVQPRVAMMTEDRKTLNAMNDCSLLELKFKENDKLLVMGKVSTAMKDDVGFSALVSYEKSHLLPLQKSHEEIERDLTAMELNYLDVEKSLEMVKKMEKRLLQFTETSMKHLEGLDGLDIIGELTSDAQATRNREKRKSLIDGIHTLMNGNDRHVRRLEEYKKKLLGEIIE</sequence>
<dbReference type="Proteomes" id="UP000054495">
    <property type="component" value="Unassembled WGS sequence"/>
</dbReference>
<dbReference type="GO" id="GO:0051087">
    <property type="term" value="F:protein-folding chaperone binding"/>
    <property type="evidence" value="ECO:0007669"/>
    <property type="project" value="InterPro"/>
</dbReference>
<name>A0A0D6M5G6_9BILA</name>